<reference evidence="2" key="1">
    <citation type="submission" date="2021-01" db="EMBL/GenBank/DDBJ databases">
        <authorList>
            <person name="Corre E."/>
            <person name="Pelletier E."/>
            <person name="Niang G."/>
            <person name="Scheremetjew M."/>
            <person name="Finn R."/>
            <person name="Kale V."/>
            <person name="Holt S."/>
            <person name="Cochrane G."/>
            <person name="Meng A."/>
            <person name="Brown T."/>
            <person name="Cohen L."/>
        </authorList>
    </citation>
    <scope>NUCLEOTIDE SEQUENCE</scope>
    <source>
        <strain evidence="2">NIES-2562</strain>
    </source>
</reference>
<dbReference type="PANTHER" id="PTHR15924">
    <property type="entry name" value="CLE"/>
    <property type="match status" value="1"/>
</dbReference>
<dbReference type="InterPro" id="IPR019265">
    <property type="entry name" value="RTRAF"/>
</dbReference>
<accession>A0A7S3DGF7</accession>
<evidence type="ECO:0000313" key="2">
    <source>
        <dbReference type="EMBL" id="CAE0256642.1"/>
    </source>
</evidence>
<dbReference type="AlphaFoldDB" id="A0A7S3DGF7"/>
<evidence type="ECO:0000313" key="1">
    <source>
        <dbReference type="EMBL" id="CAE0256641.1"/>
    </source>
</evidence>
<dbReference type="Pfam" id="PF10036">
    <property type="entry name" value="RLL"/>
    <property type="match status" value="1"/>
</dbReference>
<protein>
    <submittedName>
        <fullName evidence="2">Uncharacterized protein</fullName>
    </submittedName>
</protein>
<name>A0A7S3DGF7_9EUKA</name>
<proteinExistence type="predicted"/>
<sequence>MKSRGAKEEENEITDEVIECLNKTAALLEHPPIEDPDTYLHMLTKLSRAVFGDKGGEKANSASKLASTAGLGFDTGDERLNLAAKILRVHYLEDLREFQTATNEFIAGMQEFTAKPKTNAKLGKVGV</sequence>
<gene>
    <name evidence="1" type="ORF">PBIL07802_LOCUS18897</name>
    <name evidence="2" type="ORF">PBIL07802_LOCUS18898</name>
</gene>
<dbReference type="EMBL" id="HBIB01029020">
    <property type="protein sequence ID" value="CAE0256641.1"/>
    <property type="molecule type" value="Transcribed_RNA"/>
</dbReference>
<dbReference type="EMBL" id="HBIB01029021">
    <property type="protein sequence ID" value="CAE0256642.1"/>
    <property type="molecule type" value="Transcribed_RNA"/>
</dbReference>
<organism evidence="2">
    <name type="scientific">Palpitomonas bilix</name>
    <dbReference type="NCBI Taxonomy" id="652834"/>
    <lineage>
        <taxon>Eukaryota</taxon>
        <taxon>Eukaryota incertae sedis</taxon>
    </lineage>
</organism>